<dbReference type="EMBL" id="CP036313">
    <property type="protein sequence ID" value="QBH12316.1"/>
    <property type="molecule type" value="Genomic_DNA"/>
</dbReference>
<evidence type="ECO:0000256" key="5">
    <source>
        <dbReference type="ARBA" id="ARBA00022989"/>
    </source>
</evidence>
<accession>A0A328F912</accession>
<dbReference type="EMBL" id="QLNI01000084">
    <property type="protein sequence ID" value="RAL99891.1"/>
    <property type="molecule type" value="Genomic_DNA"/>
</dbReference>
<feature type="transmembrane region" description="Helical" evidence="7">
    <location>
        <begin position="48"/>
        <end position="71"/>
    </location>
</feature>
<dbReference type="InterPro" id="IPR006037">
    <property type="entry name" value="RCK_C"/>
</dbReference>
<dbReference type="SUPFAM" id="SSF116726">
    <property type="entry name" value="TrkA C-terminal domain-like"/>
    <property type="match status" value="2"/>
</dbReference>
<dbReference type="AlphaFoldDB" id="A0A328F912"/>
<dbReference type="OrthoDB" id="9765532at2"/>
<dbReference type="Proteomes" id="UP000248798">
    <property type="component" value="Unassembled WGS sequence"/>
</dbReference>
<comment type="subcellular location">
    <subcellularLocation>
        <location evidence="1">Membrane</location>
        <topology evidence="1">Multi-pass membrane protein</topology>
    </subcellularLocation>
</comment>
<feature type="transmembrane region" description="Helical" evidence="7">
    <location>
        <begin position="584"/>
        <end position="601"/>
    </location>
</feature>
<keyword evidence="2" id="KW-0813">Transport</keyword>
<dbReference type="InterPro" id="IPR036721">
    <property type="entry name" value="RCK_C_sf"/>
</dbReference>
<sequence length="602" mass="63949">MDIHAWIAVATLVTAMVLFISKLIPLEATALSIPVVLAVTGTVNPSEAALRGFGNSAVISLGAIFVLSAGLKESGVATLMGRMLERFGGKKEWRLILLIMVTTCVLSAIMSNAATVAVFLPAVLVLSRRANISPSRLMMPLGYAAILGGTLTLISTTSNLILGSELERLSGGGRSLGMFEFAVLGIPISVVGIAYMVLIGTRLIGENGLDNTPKAGSFQERLKKRYNPEKKLFKLTIPSGSELADTTIEKASIGKRFQIEVVQILRKKGFRKQFIDIQPDLKINAGDVLFVDGRNKDAQKLAKVHSIPIETATEVELESLRGRGINMAEVLISPHSAFLDRTLIDIRFRSVFGLSVLAILRSGKIIEKDVGATPLKLGDALLVYGPVRYIRKLEESDDLVFLDRQQSEEDVRHAPIALLLLAVALLPPILGLFPLAVSALASALLMVATGCVSLRGAQKAIDFRILFLIIGTIPLGDALFQTGVAGKMAANLFPAEMSLGPLYVLGVLFVVSALFSTTSNNAAAAVILAPVAYAAAESSGIDVSKTFLAVAYGASCAFVLPFAHQCNLMTMGPGGYKTKDFIKVGVGLSLVMATTAVVLLAM</sequence>
<reference evidence="10 11" key="1">
    <citation type="submission" date="2018-06" db="EMBL/GenBank/DDBJ databases">
        <title>Complete Genome Sequence of Desulfobacter hydrogenophilus (DSM3380).</title>
        <authorList>
            <person name="Marietou A."/>
            <person name="Schreiber L."/>
            <person name="Marshall I."/>
            <person name="Jorgensen B."/>
        </authorList>
    </citation>
    <scope>NUCLEOTIDE SEQUENCE [LARGE SCALE GENOMIC DNA]</scope>
    <source>
        <strain evidence="10 11">DSM 3380</strain>
    </source>
</reference>
<dbReference type="PANTHER" id="PTHR43652:SF2">
    <property type="entry name" value="BASIC AMINO ACID ANTIPORTER YFCC-RELATED"/>
    <property type="match status" value="1"/>
</dbReference>
<dbReference type="Proteomes" id="UP000293902">
    <property type="component" value="Chromosome"/>
</dbReference>
<feature type="transmembrane region" description="Helical" evidence="7">
    <location>
        <begin position="416"/>
        <end position="449"/>
    </location>
</feature>
<dbReference type="Pfam" id="PF03600">
    <property type="entry name" value="CitMHS"/>
    <property type="match status" value="1"/>
</dbReference>
<proteinExistence type="predicted"/>
<name>A0A328F912_9BACT</name>
<reference evidence="9 12" key="2">
    <citation type="submission" date="2019-02" db="EMBL/GenBank/DDBJ databases">
        <title>Complete genome sequence of Desulfobacter hydrogenophilus AcRS1.</title>
        <authorList>
            <person name="Marietou A."/>
            <person name="Lund M.B."/>
            <person name="Marshall I.P.G."/>
            <person name="Schreiber L."/>
            <person name="Jorgensen B."/>
        </authorList>
    </citation>
    <scope>NUCLEOTIDE SEQUENCE [LARGE SCALE GENOMIC DNA]</scope>
    <source>
        <strain evidence="9 12">AcRS1</strain>
    </source>
</reference>
<evidence type="ECO:0000259" key="8">
    <source>
        <dbReference type="PROSITE" id="PS51202"/>
    </source>
</evidence>
<feature type="domain" description="RCK C-terminal" evidence="8">
    <location>
        <begin position="220"/>
        <end position="307"/>
    </location>
</feature>
<evidence type="ECO:0000256" key="3">
    <source>
        <dbReference type="ARBA" id="ARBA00022692"/>
    </source>
</evidence>
<feature type="transmembrane region" description="Helical" evidence="7">
    <location>
        <begin position="547"/>
        <end position="564"/>
    </location>
</feature>
<keyword evidence="5 7" id="KW-1133">Transmembrane helix</keyword>
<evidence type="ECO:0000256" key="7">
    <source>
        <dbReference type="SAM" id="Phobius"/>
    </source>
</evidence>
<dbReference type="PROSITE" id="PS51202">
    <property type="entry name" value="RCK_C"/>
    <property type="match status" value="2"/>
</dbReference>
<keyword evidence="12" id="KW-1185">Reference proteome</keyword>
<feature type="transmembrane region" description="Helical" evidence="7">
    <location>
        <begin position="502"/>
        <end position="535"/>
    </location>
</feature>
<keyword evidence="6 7" id="KW-0472">Membrane</keyword>
<dbReference type="Pfam" id="PF02080">
    <property type="entry name" value="TrkA_C"/>
    <property type="match status" value="2"/>
</dbReference>
<feature type="transmembrane region" description="Helical" evidence="7">
    <location>
        <begin position="461"/>
        <end position="482"/>
    </location>
</feature>
<feature type="domain" description="RCK C-terminal" evidence="8">
    <location>
        <begin position="315"/>
        <end position="399"/>
    </location>
</feature>
<dbReference type="InterPro" id="IPR051679">
    <property type="entry name" value="DASS-Related_Transporters"/>
</dbReference>
<keyword evidence="3 7" id="KW-0812">Transmembrane</keyword>
<protein>
    <submittedName>
        <fullName evidence="9">SLC13 family permease</fullName>
    </submittedName>
</protein>
<feature type="transmembrane region" description="Helical" evidence="7">
    <location>
        <begin position="175"/>
        <end position="198"/>
    </location>
</feature>
<organism evidence="10 11">
    <name type="scientific">Desulfobacter hydrogenophilus</name>
    <dbReference type="NCBI Taxonomy" id="2291"/>
    <lineage>
        <taxon>Bacteria</taxon>
        <taxon>Pseudomonadati</taxon>
        <taxon>Thermodesulfobacteriota</taxon>
        <taxon>Desulfobacteria</taxon>
        <taxon>Desulfobacterales</taxon>
        <taxon>Desulfobacteraceae</taxon>
        <taxon>Desulfobacter</taxon>
    </lineage>
</organism>
<evidence type="ECO:0000313" key="9">
    <source>
        <dbReference type="EMBL" id="QBH12316.1"/>
    </source>
</evidence>
<dbReference type="GO" id="GO:0006813">
    <property type="term" value="P:potassium ion transport"/>
    <property type="evidence" value="ECO:0007669"/>
    <property type="project" value="InterPro"/>
</dbReference>
<dbReference type="InterPro" id="IPR004680">
    <property type="entry name" value="Cit_transptr-like_dom"/>
</dbReference>
<dbReference type="GO" id="GO:0005886">
    <property type="term" value="C:plasma membrane"/>
    <property type="evidence" value="ECO:0007669"/>
    <property type="project" value="TreeGrafter"/>
</dbReference>
<dbReference type="PANTHER" id="PTHR43652">
    <property type="entry name" value="BASIC AMINO ACID ANTIPORTER YFCC-RELATED"/>
    <property type="match status" value="1"/>
</dbReference>
<evidence type="ECO:0000313" key="10">
    <source>
        <dbReference type="EMBL" id="RAL99891.1"/>
    </source>
</evidence>
<evidence type="ECO:0000256" key="2">
    <source>
        <dbReference type="ARBA" id="ARBA00022448"/>
    </source>
</evidence>
<evidence type="ECO:0000313" key="11">
    <source>
        <dbReference type="Proteomes" id="UP000248798"/>
    </source>
</evidence>
<dbReference type="Gene3D" id="3.30.70.1450">
    <property type="entry name" value="Regulator of K+ conductance, C-terminal domain"/>
    <property type="match status" value="2"/>
</dbReference>
<evidence type="ECO:0000256" key="1">
    <source>
        <dbReference type="ARBA" id="ARBA00004141"/>
    </source>
</evidence>
<keyword evidence="4" id="KW-0677">Repeat</keyword>
<feature type="transmembrane region" description="Helical" evidence="7">
    <location>
        <begin position="140"/>
        <end position="163"/>
    </location>
</feature>
<dbReference type="GO" id="GO:0008324">
    <property type="term" value="F:monoatomic cation transmembrane transporter activity"/>
    <property type="evidence" value="ECO:0007669"/>
    <property type="project" value="InterPro"/>
</dbReference>
<gene>
    <name evidence="10" type="ORF">DO021_22005</name>
    <name evidence="9" type="ORF">EYB58_04930</name>
</gene>
<evidence type="ECO:0000256" key="4">
    <source>
        <dbReference type="ARBA" id="ARBA00022737"/>
    </source>
</evidence>
<evidence type="ECO:0000256" key="6">
    <source>
        <dbReference type="ARBA" id="ARBA00023136"/>
    </source>
</evidence>
<evidence type="ECO:0000313" key="12">
    <source>
        <dbReference type="Proteomes" id="UP000293902"/>
    </source>
</evidence>
<feature type="transmembrane region" description="Helical" evidence="7">
    <location>
        <begin position="92"/>
        <end position="120"/>
    </location>
</feature>
<dbReference type="RefSeq" id="WP_111960689.1">
    <property type="nucleotide sequence ID" value="NZ_CP036313.1"/>
</dbReference>